<reference evidence="1" key="1">
    <citation type="submission" date="2016-09" db="EMBL/GenBank/DDBJ databases">
        <authorList>
            <person name="Capua I."/>
            <person name="De Benedictis P."/>
            <person name="Joannis T."/>
            <person name="Lombin L.H."/>
            <person name="Cattoli G."/>
        </authorList>
    </citation>
    <scope>NUCLEOTIDE SEQUENCE</scope>
    <source>
        <strain evidence="1">B9</strain>
    </source>
</reference>
<sequence length="46" mass="5077">MTRLARETGLSRESLYRSLSGEGNPEFGTIWKVMRALGIRLHASAG</sequence>
<proteinExistence type="predicted"/>
<gene>
    <name evidence="1" type="ORF">CNECB9_5390039</name>
</gene>
<dbReference type="NCBIfam" id="TIGR02684">
    <property type="entry name" value="dnstrm_HI1420"/>
    <property type="match status" value="1"/>
</dbReference>
<dbReference type="GO" id="GO:0003677">
    <property type="term" value="F:DNA binding"/>
    <property type="evidence" value="ECO:0007669"/>
    <property type="project" value="InterPro"/>
</dbReference>
<dbReference type="Pfam" id="PF21716">
    <property type="entry name" value="dnstrm_HI1420"/>
    <property type="match status" value="1"/>
</dbReference>
<organism evidence="1">
    <name type="scientific">Cupriavidus necator</name>
    <name type="common">Alcaligenes eutrophus</name>
    <name type="synonym">Ralstonia eutropha</name>
    <dbReference type="NCBI Taxonomy" id="106590"/>
    <lineage>
        <taxon>Bacteria</taxon>
        <taxon>Pseudomonadati</taxon>
        <taxon>Pseudomonadota</taxon>
        <taxon>Betaproteobacteria</taxon>
        <taxon>Burkholderiales</taxon>
        <taxon>Burkholderiaceae</taxon>
        <taxon>Cupriavidus</taxon>
    </lineage>
</organism>
<name>A0A1K0IPX9_CUPNE</name>
<dbReference type="AlphaFoldDB" id="A0A1K0IPX9"/>
<dbReference type="InterPro" id="IPR014057">
    <property type="entry name" value="HI1420"/>
</dbReference>
<dbReference type="SUPFAM" id="SSF47413">
    <property type="entry name" value="lambda repressor-like DNA-binding domains"/>
    <property type="match status" value="1"/>
</dbReference>
<dbReference type="PANTHER" id="PTHR40275:SF1">
    <property type="entry name" value="SSL7038 PROTEIN"/>
    <property type="match status" value="1"/>
</dbReference>
<protein>
    <submittedName>
        <fullName evidence="1">Uncharacterized protein</fullName>
    </submittedName>
</protein>
<evidence type="ECO:0000313" key="1">
    <source>
        <dbReference type="EMBL" id="SCU96727.1"/>
    </source>
</evidence>
<dbReference type="PANTHER" id="PTHR40275">
    <property type="entry name" value="SSL7038 PROTEIN"/>
    <property type="match status" value="1"/>
</dbReference>
<dbReference type="Gene3D" id="1.10.260.40">
    <property type="entry name" value="lambda repressor-like DNA-binding domains"/>
    <property type="match status" value="1"/>
</dbReference>
<dbReference type="InterPro" id="IPR010982">
    <property type="entry name" value="Lambda_DNA-bd_dom_sf"/>
</dbReference>
<accession>A0A1K0IPX9</accession>
<dbReference type="EMBL" id="FMSH01000489">
    <property type="protein sequence ID" value="SCU96727.1"/>
    <property type="molecule type" value="Genomic_DNA"/>
</dbReference>